<dbReference type="EMBL" id="BMHQ01000002">
    <property type="protein sequence ID" value="GGE09565.1"/>
    <property type="molecule type" value="Genomic_DNA"/>
</dbReference>
<dbReference type="GO" id="GO:0033214">
    <property type="term" value="P:siderophore-iron import into cell"/>
    <property type="evidence" value="ECO:0007669"/>
    <property type="project" value="TreeGrafter"/>
</dbReference>
<accession>A0A8J2YDE7</accession>
<keyword evidence="10" id="KW-1185">Reference proteome</keyword>
<feature type="transmembrane region" description="Helical" evidence="8">
    <location>
        <begin position="12"/>
        <end position="31"/>
    </location>
</feature>
<comment type="caution">
    <text evidence="9">The sequence shown here is derived from an EMBL/GenBank/DDBJ whole genome shotgun (WGS) entry which is preliminary data.</text>
</comment>
<evidence type="ECO:0000256" key="4">
    <source>
        <dbReference type="ARBA" id="ARBA00022475"/>
    </source>
</evidence>
<evidence type="ECO:0000256" key="8">
    <source>
        <dbReference type="SAM" id="Phobius"/>
    </source>
</evidence>
<feature type="transmembrane region" description="Helical" evidence="8">
    <location>
        <begin position="70"/>
        <end position="91"/>
    </location>
</feature>
<evidence type="ECO:0000256" key="3">
    <source>
        <dbReference type="ARBA" id="ARBA00022448"/>
    </source>
</evidence>
<comment type="similarity">
    <text evidence="2">Belongs to the binding-protein-dependent transport system permease family. FecCD subfamily.</text>
</comment>
<evidence type="ECO:0000256" key="7">
    <source>
        <dbReference type="ARBA" id="ARBA00023136"/>
    </source>
</evidence>
<gene>
    <name evidence="9" type="ORF">GCM10011571_08570</name>
</gene>
<dbReference type="RefSeq" id="WP_229751811.1">
    <property type="nucleotide sequence ID" value="NZ_BMHQ01000002.1"/>
</dbReference>
<comment type="subcellular location">
    <subcellularLocation>
        <location evidence="1">Cell membrane</location>
        <topology evidence="1">Multi-pass membrane protein</topology>
    </subcellularLocation>
</comment>
<evidence type="ECO:0000256" key="6">
    <source>
        <dbReference type="ARBA" id="ARBA00022989"/>
    </source>
</evidence>
<keyword evidence="6 8" id="KW-1133">Transmembrane helix</keyword>
<sequence>MNWLVRLSWHGGIWTGVLLLMVMLAASWGSADITIPDVWRVIRAHIWPLAVDSGDPATHAIIWEIRMPRVVLAGLVGAALAGAGVVFQGLLRNPLADPYVLGVSSGAALGAAVAILTGWGIAWFGVWNTSIWAFLAGLFALLLVIWLSKAAAARSLSGSGILILSGVVVQALFGAMLTYILSISEEQLQRIQFWLMGSLSMREWSHSAVLFPFLITGLGVLWCLSPRLNLLTLGEREAYHLGVPVERTRTILLLAATLMTGTAVAVSGIIGFVGLVIPHIQRLLCGPDHRVLLPVSALSGAAFLIGADLLARVAMEPREIPIGVVTAFIGAPFFAWLLRSKSNQLS</sequence>
<organism evidence="9 10">
    <name type="scientific">Marinithermofilum abyssi</name>
    <dbReference type="NCBI Taxonomy" id="1571185"/>
    <lineage>
        <taxon>Bacteria</taxon>
        <taxon>Bacillati</taxon>
        <taxon>Bacillota</taxon>
        <taxon>Bacilli</taxon>
        <taxon>Bacillales</taxon>
        <taxon>Thermoactinomycetaceae</taxon>
        <taxon>Marinithermofilum</taxon>
    </lineage>
</organism>
<proteinExistence type="inferred from homology"/>
<dbReference type="Proteomes" id="UP000625210">
    <property type="component" value="Unassembled WGS sequence"/>
</dbReference>
<feature type="transmembrane region" description="Helical" evidence="8">
    <location>
        <begin position="251"/>
        <end position="279"/>
    </location>
</feature>
<dbReference type="SUPFAM" id="SSF81345">
    <property type="entry name" value="ABC transporter involved in vitamin B12 uptake, BtuC"/>
    <property type="match status" value="1"/>
</dbReference>
<feature type="transmembrane region" description="Helical" evidence="8">
    <location>
        <begin position="291"/>
        <end position="314"/>
    </location>
</feature>
<keyword evidence="3" id="KW-0813">Transport</keyword>
<dbReference type="PANTHER" id="PTHR30472">
    <property type="entry name" value="FERRIC ENTEROBACTIN TRANSPORT SYSTEM PERMEASE PROTEIN"/>
    <property type="match status" value="1"/>
</dbReference>
<reference evidence="9" key="1">
    <citation type="journal article" date="2014" name="Int. J. Syst. Evol. Microbiol.">
        <title>Complete genome sequence of Corynebacterium casei LMG S-19264T (=DSM 44701T), isolated from a smear-ripened cheese.</title>
        <authorList>
            <consortium name="US DOE Joint Genome Institute (JGI-PGF)"/>
            <person name="Walter F."/>
            <person name="Albersmeier A."/>
            <person name="Kalinowski J."/>
            <person name="Ruckert C."/>
        </authorList>
    </citation>
    <scope>NUCLEOTIDE SEQUENCE</scope>
    <source>
        <strain evidence="9">CGMCC 1.15179</strain>
    </source>
</reference>
<dbReference type="AlphaFoldDB" id="A0A8J2YDE7"/>
<feature type="transmembrane region" description="Helical" evidence="8">
    <location>
        <begin position="320"/>
        <end position="338"/>
    </location>
</feature>
<dbReference type="PANTHER" id="PTHR30472:SF25">
    <property type="entry name" value="ABC TRANSPORTER PERMEASE PROTEIN MJ0876-RELATED"/>
    <property type="match status" value="1"/>
</dbReference>
<feature type="transmembrane region" description="Helical" evidence="8">
    <location>
        <begin position="160"/>
        <end position="183"/>
    </location>
</feature>
<keyword evidence="5 8" id="KW-0812">Transmembrane</keyword>
<feature type="transmembrane region" description="Helical" evidence="8">
    <location>
        <begin position="103"/>
        <end position="124"/>
    </location>
</feature>
<evidence type="ECO:0000256" key="5">
    <source>
        <dbReference type="ARBA" id="ARBA00022692"/>
    </source>
</evidence>
<evidence type="ECO:0000313" key="9">
    <source>
        <dbReference type="EMBL" id="GGE09565.1"/>
    </source>
</evidence>
<dbReference type="InterPro" id="IPR037294">
    <property type="entry name" value="ABC_BtuC-like"/>
</dbReference>
<keyword evidence="7 8" id="KW-0472">Membrane</keyword>
<feature type="transmembrane region" description="Helical" evidence="8">
    <location>
        <begin position="131"/>
        <end position="148"/>
    </location>
</feature>
<keyword evidence="4" id="KW-1003">Cell membrane</keyword>
<evidence type="ECO:0000256" key="2">
    <source>
        <dbReference type="ARBA" id="ARBA00007935"/>
    </source>
</evidence>
<evidence type="ECO:0000313" key="10">
    <source>
        <dbReference type="Proteomes" id="UP000625210"/>
    </source>
</evidence>
<reference evidence="9" key="2">
    <citation type="submission" date="2020-09" db="EMBL/GenBank/DDBJ databases">
        <authorList>
            <person name="Sun Q."/>
            <person name="Zhou Y."/>
        </authorList>
    </citation>
    <scope>NUCLEOTIDE SEQUENCE</scope>
    <source>
        <strain evidence="9">CGMCC 1.15179</strain>
    </source>
</reference>
<protein>
    <submittedName>
        <fullName evidence="9">Corrinoid ABC transporter permease</fullName>
    </submittedName>
</protein>
<dbReference type="FunFam" id="1.10.3470.10:FF:000001">
    <property type="entry name" value="Vitamin B12 ABC transporter permease BtuC"/>
    <property type="match status" value="1"/>
</dbReference>
<name>A0A8J2YDE7_9BACL</name>
<dbReference type="GO" id="GO:0005886">
    <property type="term" value="C:plasma membrane"/>
    <property type="evidence" value="ECO:0007669"/>
    <property type="project" value="UniProtKB-SubCell"/>
</dbReference>
<feature type="transmembrane region" description="Helical" evidence="8">
    <location>
        <begin position="204"/>
        <end position="222"/>
    </location>
</feature>
<dbReference type="GO" id="GO:0022857">
    <property type="term" value="F:transmembrane transporter activity"/>
    <property type="evidence" value="ECO:0007669"/>
    <property type="project" value="InterPro"/>
</dbReference>
<dbReference type="CDD" id="cd06550">
    <property type="entry name" value="TM_ABC_iron-siderophores_like"/>
    <property type="match status" value="1"/>
</dbReference>
<dbReference type="InterPro" id="IPR000522">
    <property type="entry name" value="ABC_transptr_permease_BtuC"/>
</dbReference>
<evidence type="ECO:0000256" key="1">
    <source>
        <dbReference type="ARBA" id="ARBA00004651"/>
    </source>
</evidence>
<dbReference type="Pfam" id="PF01032">
    <property type="entry name" value="FecCD"/>
    <property type="match status" value="1"/>
</dbReference>
<dbReference type="Gene3D" id="1.10.3470.10">
    <property type="entry name" value="ABC transporter involved in vitamin B12 uptake, BtuC"/>
    <property type="match status" value="1"/>
</dbReference>